<dbReference type="GO" id="GO:0005576">
    <property type="term" value="C:extracellular region"/>
    <property type="evidence" value="ECO:0007669"/>
    <property type="project" value="UniProtKB-SubCell"/>
</dbReference>
<evidence type="ECO:0000256" key="5">
    <source>
        <dbReference type="SAM" id="SignalP"/>
    </source>
</evidence>
<feature type="transmembrane region" description="Helical" evidence="4">
    <location>
        <begin position="758"/>
        <end position="777"/>
    </location>
</feature>
<keyword evidence="9" id="KW-1185">Reference proteome</keyword>
<dbReference type="InterPro" id="IPR056862">
    <property type="entry name" value="VWA7_N"/>
</dbReference>
<keyword evidence="4" id="KW-1133">Transmembrane helix</keyword>
<keyword evidence="4" id="KW-0812">Transmembrane</keyword>
<gene>
    <name evidence="8" type="ORF">GP486_005825</name>
</gene>
<feature type="domain" description="Hemicentin-1-like von Willebrand factor A" evidence="6">
    <location>
        <begin position="294"/>
        <end position="458"/>
    </location>
</feature>
<comment type="caution">
    <text evidence="8">The sequence shown here is derived from an EMBL/GenBank/DDBJ whole genome shotgun (WGS) entry which is preliminary data.</text>
</comment>
<dbReference type="SUPFAM" id="SSF53300">
    <property type="entry name" value="vWA-like"/>
    <property type="match status" value="1"/>
</dbReference>
<evidence type="ECO:0000259" key="6">
    <source>
        <dbReference type="Pfam" id="PF25106"/>
    </source>
</evidence>
<comment type="subcellular location">
    <subcellularLocation>
        <location evidence="1">Secreted</location>
    </subcellularLocation>
</comment>
<keyword evidence="3 5" id="KW-0732">Signal</keyword>
<dbReference type="InterPro" id="IPR056861">
    <property type="entry name" value="HMCN1-like_VWA"/>
</dbReference>
<dbReference type="Pfam" id="PF25106">
    <property type="entry name" value="VWA_4"/>
    <property type="match status" value="1"/>
</dbReference>
<dbReference type="EMBL" id="JAGHQM010001168">
    <property type="protein sequence ID" value="KAH0556247.1"/>
    <property type="molecule type" value="Genomic_DNA"/>
</dbReference>
<dbReference type="Pfam" id="PF25107">
    <property type="entry name" value="VWA7_N"/>
    <property type="match status" value="1"/>
</dbReference>
<evidence type="ECO:0000256" key="1">
    <source>
        <dbReference type="ARBA" id="ARBA00004613"/>
    </source>
</evidence>
<evidence type="ECO:0000313" key="9">
    <source>
        <dbReference type="Proteomes" id="UP000750711"/>
    </source>
</evidence>
<evidence type="ECO:0000256" key="4">
    <source>
        <dbReference type="SAM" id="Phobius"/>
    </source>
</evidence>
<feature type="domain" description="VWA7 N-terminal" evidence="7">
    <location>
        <begin position="60"/>
        <end position="279"/>
    </location>
</feature>
<protein>
    <recommendedName>
        <fullName evidence="10">VWFA domain-containing protein</fullName>
    </recommendedName>
</protein>
<keyword evidence="2" id="KW-0964">Secreted</keyword>
<dbReference type="AlphaFoldDB" id="A0A9P8L8H9"/>
<dbReference type="Gene3D" id="3.40.50.410">
    <property type="entry name" value="von Willebrand factor, type A domain"/>
    <property type="match status" value="1"/>
</dbReference>
<reference evidence="8" key="1">
    <citation type="submission" date="2021-03" db="EMBL/GenBank/DDBJ databases">
        <title>Comparative genomics and phylogenomic investigation of the class Geoglossomycetes provide insights into ecological specialization and systematics.</title>
        <authorList>
            <person name="Melie T."/>
            <person name="Pirro S."/>
            <person name="Miller A.N."/>
            <person name="Quandt A."/>
        </authorList>
    </citation>
    <scope>NUCLEOTIDE SEQUENCE</scope>
    <source>
        <strain evidence="8">CAQ_001_2017</strain>
    </source>
</reference>
<keyword evidence="4" id="KW-0472">Membrane</keyword>
<evidence type="ECO:0000256" key="3">
    <source>
        <dbReference type="ARBA" id="ARBA00022729"/>
    </source>
</evidence>
<evidence type="ECO:0000256" key="2">
    <source>
        <dbReference type="ARBA" id="ARBA00022525"/>
    </source>
</evidence>
<proteinExistence type="predicted"/>
<dbReference type="InterPro" id="IPR052577">
    <property type="entry name" value="VWA7"/>
</dbReference>
<dbReference type="InterPro" id="IPR036465">
    <property type="entry name" value="vWFA_dom_sf"/>
</dbReference>
<dbReference type="PANTHER" id="PTHR14905:SF7">
    <property type="entry name" value="VON WILLEBRAND FACTOR A DOMAIN-CONTAINING PROTEIN 7"/>
    <property type="match status" value="1"/>
</dbReference>
<organism evidence="8 9">
    <name type="scientific">Trichoglossum hirsutum</name>
    <dbReference type="NCBI Taxonomy" id="265104"/>
    <lineage>
        <taxon>Eukaryota</taxon>
        <taxon>Fungi</taxon>
        <taxon>Dikarya</taxon>
        <taxon>Ascomycota</taxon>
        <taxon>Pezizomycotina</taxon>
        <taxon>Geoglossomycetes</taxon>
        <taxon>Geoglossales</taxon>
        <taxon>Geoglossaceae</taxon>
        <taxon>Trichoglossum</taxon>
    </lineage>
</organism>
<accession>A0A9P8L8H9</accession>
<evidence type="ECO:0008006" key="10">
    <source>
        <dbReference type="Google" id="ProtNLM"/>
    </source>
</evidence>
<dbReference type="PANTHER" id="PTHR14905">
    <property type="entry name" value="NG37"/>
    <property type="match status" value="1"/>
</dbReference>
<sequence>MATRYIVFLVSLLAVNPPVVSGFFPTQWKEDFAGNGGISHEDMTRVAFEDRAYLYFPSITTISSKMRAACMEIQKANIDVDDDQKTAHKHCDGESFGPAKARIQQLKKDAIGALLSVPPDVAKARKNVGEALHTIQDFYAHSNWVELGNRDLNADLIRDGAMELYTAAPDQRTCNSCQTLPKPATWDSDWPIPCIGINCIENTKGFSKLTSGYYHGEDVAIPGDFKCRHGGLSDDSWAGINKDSLNCWWSPHSHLHATAADLAERATMQFFDDIKADTSGAPQALRLLFGVPTLAFAIDTTGSMGDVIDAVRTQAISIAKGLAGTDNEPGLYVISPFNDPETGPVTVTTDFTTFEHTINSLGAEGGGDCPEMAVTGMINAVDAMDVDSGLLLFTDAVAKDSGLLLTLLAKAQEKRITISVFMYASDCEDSKLRKLKRSSITKRSEDVYGQLCAGTGGLLRTGPRTEVANVTSFIENVIKTNLGTILRVEDSLSSTGTNNTKSFDVPVDSYTSNVMFSLLGSGMKLSITTPDGKPLSSSAPGLTQTILIDSTYISLPPPTPGIYKATISGNGTFTFLGAGVSTLQLSSFNFASVRGRPGHTGWYPMAGTPPFDKDVGAIAEMAGGFKTANFSFRAPSFAAVAGATTSNMTAGSGQPGFPRNSSFFAPAVRVPRQNLLLYVMGEDDKGMPYQRALQAVVVTANGTVPRVNTTATYPNSTTTYRGGTATAVPTGPLYPTNSTVATGKPSTVPTAGAVRLEVSSAAIGLVTMLGMFVLGFLL</sequence>
<feature type="chain" id="PRO_5040355398" description="VWFA domain-containing protein" evidence="5">
    <location>
        <begin position="23"/>
        <end position="778"/>
    </location>
</feature>
<evidence type="ECO:0000259" key="7">
    <source>
        <dbReference type="Pfam" id="PF25107"/>
    </source>
</evidence>
<name>A0A9P8L8H9_9PEZI</name>
<dbReference type="Proteomes" id="UP000750711">
    <property type="component" value="Unassembled WGS sequence"/>
</dbReference>
<feature type="signal peptide" evidence="5">
    <location>
        <begin position="1"/>
        <end position="22"/>
    </location>
</feature>
<evidence type="ECO:0000313" key="8">
    <source>
        <dbReference type="EMBL" id="KAH0556247.1"/>
    </source>
</evidence>